<dbReference type="EMBL" id="CAJEWN010000065">
    <property type="protein sequence ID" value="CAD2157278.1"/>
    <property type="molecule type" value="Genomic_DNA"/>
</dbReference>
<dbReference type="Proteomes" id="UP000580250">
    <property type="component" value="Unassembled WGS sequence"/>
</dbReference>
<dbReference type="AlphaFoldDB" id="A0A6V7UGT7"/>
<organism evidence="1 2">
    <name type="scientific">Meloidogyne enterolobii</name>
    <name type="common">Root-knot nematode worm</name>
    <name type="synonym">Meloidogyne mayaguensis</name>
    <dbReference type="NCBI Taxonomy" id="390850"/>
    <lineage>
        <taxon>Eukaryota</taxon>
        <taxon>Metazoa</taxon>
        <taxon>Ecdysozoa</taxon>
        <taxon>Nematoda</taxon>
        <taxon>Chromadorea</taxon>
        <taxon>Rhabditida</taxon>
        <taxon>Tylenchina</taxon>
        <taxon>Tylenchomorpha</taxon>
        <taxon>Tylenchoidea</taxon>
        <taxon>Meloidogynidae</taxon>
        <taxon>Meloidogyninae</taxon>
        <taxon>Meloidogyne</taxon>
    </lineage>
</organism>
<reference evidence="1 2" key="1">
    <citation type="submission" date="2020-08" db="EMBL/GenBank/DDBJ databases">
        <authorList>
            <person name="Koutsovoulos G."/>
            <person name="Danchin GJ E."/>
        </authorList>
    </citation>
    <scope>NUCLEOTIDE SEQUENCE [LARGE SCALE GENOMIC DNA]</scope>
</reference>
<protein>
    <submittedName>
        <fullName evidence="1">Uncharacterized protein</fullName>
    </submittedName>
</protein>
<sequence length="224" mass="26017">MKGSGERGTIFMYCSISLVFCLTFISQKNENSIKLKQKLAKELISELIQYIPFNIKWSKIRISKLFDIFVIKYQRKWILYLILCSVKLNSYIDNNILAHLARLEFPGTKFTKSEMKGISSIFNGSMTQFSGLTRHAPSMANDITTRLSQINNWPRSETGKTSFAQAEQNLISRKDILIEMFRFLKEKILAATNMLEIVKLEIYLSAISISFEQIANRYQIMFEY</sequence>
<gene>
    <name evidence="1" type="ORF">MENT_LOCUS12566</name>
</gene>
<name>A0A6V7UGT7_MELEN</name>
<evidence type="ECO:0000313" key="1">
    <source>
        <dbReference type="EMBL" id="CAD2157278.1"/>
    </source>
</evidence>
<accession>A0A6V7UGT7</accession>
<dbReference type="OrthoDB" id="5906986at2759"/>
<proteinExistence type="predicted"/>
<comment type="caution">
    <text evidence="1">The sequence shown here is derived from an EMBL/GenBank/DDBJ whole genome shotgun (WGS) entry which is preliminary data.</text>
</comment>
<evidence type="ECO:0000313" key="2">
    <source>
        <dbReference type="Proteomes" id="UP000580250"/>
    </source>
</evidence>